<protein>
    <submittedName>
        <fullName evidence="2">Lipoprotein</fullName>
    </submittedName>
</protein>
<feature type="chain" id="PRO_5040325593" evidence="1">
    <location>
        <begin position="28"/>
        <end position="299"/>
    </location>
</feature>
<dbReference type="PROSITE" id="PS51257">
    <property type="entry name" value="PROKAR_LIPOPROTEIN"/>
    <property type="match status" value="1"/>
</dbReference>
<keyword evidence="2" id="KW-0449">Lipoprotein</keyword>
<keyword evidence="3" id="KW-1185">Reference proteome</keyword>
<keyword evidence="1" id="KW-0732">Signal</keyword>
<sequence length="299" mass="34866">MFKIRKTLFFSLIPVVLSLTLTSISCSNNKFPGSSHFSIKRDEKKNKWNKFVEREYVNQILEIVYNGDKEKIKKYKEEQYNINDKQIINDLDKYLSYANNVKAGYGSDDDCFNCDGPYPVRKFSSKISSIFSKNWLWILFNLDKFNFVLYDVFDQFSGNVSTLSDEAQKNAVNHGLFRKIHSNDIAQFALETSVSKATNNIYNNFYLLTDDWNILEIKLETNHKRLTTSVTLVAYINTYPKLTKNKLDREVFVLDEYVKAKISVSNKRTSTAMDIFNAKFGGKPLRYTIFEINSKYLNK</sequence>
<organism evidence="2 3">
    <name type="scientific">Mycoplasma capricolum subsp. capripneumoniae 87001</name>
    <dbReference type="NCBI Taxonomy" id="1124992"/>
    <lineage>
        <taxon>Bacteria</taxon>
        <taxon>Bacillati</taxon>
        <taxon>Mycoplasmatota</taxon>
        <taxon>Mollicutes</taxon>
        <taxon>Mycoplasmataceae</taxon>
        <taxon>Mycoplasma</taxon>
    </lineage>
</organism>
<dbReference type="KEGG" id="mcai:MCCG_0904"/>
<evidence type="ECO:0000313" key="2">
    <source>
        <dbReference type="EMBL" id="AJK51826.1"/>
    </source>
</evidence>
<evidence type="ECO:0000313" key="3">
    <source>
        <dbReference type="Proteomes" id="UP000031910"/>
    </source>
</evidence>
<feature type="signal peptide" evidence="1">
    <location>
        <begin position="1"/>
        <end position="27"/>
    </location>
</feature>
<name>A0A9N7ATF1_MYCCC</name>
<dbReference type="RefSeq" id="WP_019269695.1">
    <property type="nucleotide sequence ID" value="NZ_CP006959.1"/>
</dbReference>
<accession>A0A9N7ATF1</accession>
<dbReference type="AlphaFoldDB" id="A0A9N7ATF1"/>
<dbReference type="EMBL" id="CP006959">
    <property type="protein sequence ID" value="AJK51826.1"/>
    <property type="molecule type" value="Genomic_DNA"/>
</dbReference>
<reference evidence="2 3" key="1">
    <citation type="submission" date="2013-12" db="EMBL/GenBank/DDBJ databases">
        <authorList>
            <person name="Wang R."/>
            <person name="Li Y."/>
            <person name="Zheng H."/>
            <person name="Xin J."/>
        </authorList>
    </citation>
    <scope>NUCLEOTIDE SEQUENCE [LARGE SCALE GENOMIC DNA]</scope>
    <source>
        <strain evidence="2 3">87001</strain>
    </source>
</reference>
<dbReference type="InterPro" id="IPR027593">
    <property type="entry name" value="Aro_clust"/>
</dbReference>
<evidence type="ECO:0000256" key="1">
    <source>
        <dbReference type="SAM" id="SignalP"/>
    </source>
</evidence>
<dbReference type="NCBIfam" id="TIGR04313">
    <property type="entry name" value="aro_clust_Mycop"/>
    <property type="match status" value="1"/>
</dbReference>
<gene>
    <name evidence="2" type="ORF">MCCG_0904</name>
</gene>
<proteinExistence type="predicted"/>
<dbReference type="Proteomes" id="UP000031910">
    <property type="component" value="Chromosome"/>
</dbReference>